<protein>
    <submittedName>
        <fullName evidence="1">Uncharacterized protein</fullName>
    </submittedName>
</protein>
<reference evidence="1 2" key="1">
    <citation type="submission" date="2013-12" db="EMBL/GenBank/DDBJ databases">
        <title>Comparative genomics of relapsing fever spirochetes.</title>
        <authorList>
            <person name="Schwan T.G."/>
            <person name="Raffel S.J."/>
            <person name="Porcella S.F."/>
        </authorList>
    </citation>
    <scope>NUCLEOTIDE SEQUENCE [LARGE SCALE GENOMIC DNA]</scope>
    <source>
        <strain evidence="1 2">CR2A</strain>
    </source>
</reference>
<gene>
    <name evidence="1" type="ORF">BDCR2A_01551</name>
</gene>
<evidence type="ECO:0000313" key="1">
    <source>
        <dbReference type="EMBL" id="ETZ17529.1"/>
    </source>
</evidence>
<evidence type="ECO:0000313" key="2">
    <source>
        <dbReference type="Proteomes" id="UP000019148"/>
    </source>
</evidence>
<proteinExistence type="predicted"/>
<dbReference type="AlphaFoldDB" id="W6TJY4"/>
<dbReference type="PROSITE" id="PS51257">
    <property type="entry name" value="PROKAR_LIPOPROTEIN"/>
    <property type="match status" value="1"/>
</dbReference>
<dbReference type="Proteomes" id="UP000019148">
    <property type="component" value="Unassembled WGS sequence"/>
</dbReference>
<organism evidence="1 2">
    <name type="scientific">Borrelia duttonii CR2A</name>
    <dbReference type="NCBI Taxonomy" id="1432657"/>
    <lineage>
        <taxon>Bacteria</taxon>
        <taxon>Pseudomonadati</taxon>
        <taxon>Spirochaetota</taxon>
        <taxon>Spirochaetia</taxon>
        <taxon>Spirochaetales</taxon>
        <taxon>Borreliaceae</taxon>
        <taxon>Borrelia</taxon>
    </lineage>
</organism>
<dbReference type="EMBL" id="AZIT01000036">
    <property type="protein sequence ID" value="ETZ17529.1"/>
    <property type="molecule type" value="Genomic_DNA"/>
</dbReference>
<comment type="caution">
    <text evidence="1">The sequence shown here is derived from an EMBL/GenBank/DDBJ whole genome shotgun (WGS) entry which is preliminary data.</text>
</comment>
<sequence length="34" mass="3897">MRGRGNREDEKDYQEKFGCVMMIIGIMGCDNDGK</sequence>
<accession>W6TJY4</accession>
<name>W6TJY4_9SPIR</name>